<keyword evidence="11" id="KW-1185">Reference proteome</keyword>
<dbReference type="Gene3D" id="2.40.170.10">
    <property type="entry name" value="Porin, LamB type"/>
    <property type="match status" value="1"/>
</dbReference>
<proteinExistence type="inferred from homology"/>
<dbReference type="PANTHER" id="PTHR38762">
    <property type="entry name" value="CRYPTIC OUTER MEMBRANE PORIN BGLH-RELATED"/>
    <property type="match status" value="1"/>
</dbReference>
<dbReference type="GO" id="GO:0015144">
    <property type="term" value="F:carbohydrate transmembrane transporter activity"/>
    <property type="evidence" value="ECO:0007669"/>
    <property type="project" value="TreeGrafter"/>
</dbReference>
<dbReference type="EMBL" id="NESP01000001">
    <property type="protein sequence ID" value="PUE60891.1"/>
    <property type="molecule type" value="Genomic_DNA"/>
</dbReference>
<dbReference type="GO" id="GO:0009279">
    <property type="term" value="C:cell outer membrane"/>
    <property type="evidence" value="ECO:0007669"/>
    <property type="project" value="UniProtKB-SubCell"/>
</dbReference>
<keyword evidence="5" id="KW-0812">Transmembrane</keyword>
<keyword evidence="6" id="KW-0406">Ion transport</keyword>
<dbReference type="Proteomes" id="UP000251341">
    <property type="component" value="Unassembled WGS sequence"/>
</dbReference>
<comment type="caution">
    <text evidence="10">The sequence shown here is derived from an EMBL/GenBank/DDBJ whole genome shotgun (WGS) entry which is preliminary data.</text>
</comment>
<evidence type="ECO:0000256" key="6">
    <source>
        <dbReference type="ARBA" id="ARBA00023065"/>
    </source>
</evidence>
<dbReference type="InterPro" id="IPR050286">
    <property type="entry name" value="G_neg_Bact_CarbUptk_Porin"/>
</dbReference>
<keyword evidence="4" id="KW-1134">Transmembrane beta strand</keyword>
<dbReference type="InterPro" id="IPR036998">
    <property type="entry name" value="Porin_LamB_sf"/>
</dbReference>
<keyword evidence="3" id="KW-0813">Transport</keyword>
<evidence type="ECO:0000256" key="8">
    <source>
        <dbReference type="ARBA" id="ARBA00023136"/>
    </source>
</evidence>
<dbReference type="SUPFAM" id="SSF56935">
    <property type="entry name" value="Porins"/>
    <property type="match status" value="1"/>
</dbReference>
<comment type="subcellular location">
    <subcellularLocation>
        <location evidence="1">Cell outer membrane</location>
        <topology evidence="1">Multi-pass membrane protein</topology>
    </subcellularLocation>
</comment>
<dbReference type="GO" id="GO:0015288">
    <property type="term" value="F:porin activity"/>
    <property type="evidence" value="ECO:0007669"/>
    <property type="project" value="UniProtKB-KW"/>
</dbReference>
<keyword evidence="9" id="KW-0998">Cell outer membrane</keyword>
<name>A0A315EU90_9BURK</name>
<evidence type="ECO:0000256" key="2">
    <source>
        <dbReference type="ARBA" id="ARBA00007055"/>
    </source>
</evidence>
<dbReference type="Pfam" id="PF02264">
    <property type="entry name" value="LamB"/>
    <property type="match status" value="1"/>
</dbReference>
<evidence type="ECO:0000256" key="9">
    <source>
        <dbReference type="ARBA" id="ARBA00023237"/>
    </source>
</evidence>
<evidence type="ECO:0000256" key="4">
    <source>
        <dbReference type="ARBA" id="ARBA00022452"/>
    </source>
</evidence>
<dbReference type="GO" id="GO:0015774">
    <property type="term" value="P:polysaccharide transport"/>
    <property type="evidence" value="ECO:0007669"/>
    <property type="project" value="TreeGrafter"/>
</dbReference>
<accession>A0A315EU90</accession>
<gene>
    <name evidence="10" type="ORF">B9Z44_13765</name>
</gene>
<evidence type="ECO:0000256" key="7">
    <source>
        <dbReference type="ARBA" id="ARBA00023114"/>
    </source>
</evidence>
<sequence>MAADVGGVEVTGYSRGGGVYSYNKDQQVKGGLTLGGDLQKYRLGNEGDYGVEVNIAKTFDVEGVKYKLDYMPTKWNSGNVGTEQAFVEMSGLGFAPEAKIWVGQRRLRIQDVHIVDKFLLDYGVNQGTGFTDLSVGSVKVGAALQTGDTFDKKMIAGTSANRLNVDISDINSNPGGKVRVMLTSVSTSGLASSGGSGLSVNHNQSDFLVKGLTNSLFLQTSSGYAALNGQFNNFYNVYTGSTVPEYGKKSNRIADSINWQSGRFGGQAIVGYQTTKADNSSVTTKDTSLGGRISYAYTNNFKMLVEAGTTSRKFSDNTAAQRLNKLTIAPTIALSPDFWSRPELRFYVTRANWNAAAATANAATTDAAGVSQPDTGFGANGRTSQTLAGVQYEVWW</sequence>
<evidence type="ECO:0000256" key="3">
    <source>
        <dbReference type="ARBA" id="ARBA00022448"/>
    </source>
</evidence>
<keyword evidence="8" id="KW-0472">Membrane</keyword>
<evidence type="ECO:0000313" key="10">
    <source>
        <dbReference type="EMBL" id="PUE60891.1"/>
    </source>
</evidence>
<dbReference type="GO" id="GO:0006811">
    <property type="term" value="P:monoatomic ion transport"/>
    <property type="evidence" value="ECO:0007669"/>
    <property type="project" value="UniProtKB-KW"/>
</dbReference>
<keyword evidence="7" id="KW-0626">Porin</keyword>
<dbReference type="PANTHER" id="PTHR38762:SF1">
    <property type="entry name" value="CRYPTIC OUTER MEMBRANE PORIN BGLH-RELATED"/>
    <property type="match status" value="1"/>
</dbReference>
<organism evidence="10 11">
    <name type="scientific">Limnohabitans curvus</name>
    <dbReference type="NCBI Taxonomy" id="323423"/>
    <lineage>
        <taxon>Bacteria</taxon>
        <taxon>Pseudomonadati</taxon>
        <taxon>Pseudomonadota</taxon>
        <taxon>Betaproteobacteria</taxon>
        <taxon>Burkholderiales</taxon>
        <taxon>Comamonadaceae</taxon>
        <taxon>Limnohabitans</taxon>
    </lineage>
</organism>
<evidence type="ECO:0000256" key="5">
    <source>
        <dbReference type="ARBA" id="ARBA00022692"/>
    </source>
</evidence>
<reference evidence="10 11" key="1">
    <citation type="submission" date="2017-04" db="EMBL/GenBank/DDBJ databases">
        <title>Unexpected and diverse lifestyles within the genus Limnohabitans.</title>
        <authorList>
            <person name="Kasalicky V."/>
            <person name="Mehrshad M."/>
            <person name="Andrei S.-A."/>
            <person name="Salcher M."/>
            <person name="Kratochvilova H."/>
            <person name="Simek K."/>
            <person name="Ghai R."/>
        </authorList>
    </citation>
    <scope>NUCLEOTIDE SEQUENCE [LARGE SCALE GENOMIC DNA]</scope>
    <source>
        <strain evidence="10 11">MWH-C5</strain>
    </source>
</reference>
<evidence type="ECO:0000256" key="1">
    <source>
        <dbReference type="ARBA" id="ARBA00004571"/>
    </source>
</evidence>
<dbReference type="AlphaFoldDB" id="A0A315EU90"/>
<dbReference type="InterPro" id="IPR003192">
    <property type="entry name" value="Porin_LamB"/>
</dbReference>
<comment type="similarity">
    <text evidence="2">Belongs to the porin LamB (TC 1.B.3) family.</text>
</comment>
<protein>
    <submittedName>
        <fullName evidence="10">Maltoporin</fullName>
    </submittedName>
</protein>
<evidence type="ECO:0000313" key="11">
    <source>
        <dbReference type="Proteomes" id="UP000251341"/>
    </source>
</evidence>
<dbReference type="GO" id="GO:0046930">
    <property type="term" value="C:pore complex"/>
    <property type="evidence" value="ECO:0007669"/>
    <property type="project" value="UniProtKB-KW"/>
</dbReference>